<dbReference type="PROSITE" id="PS51318">
    <property type="entry name" value="TAT"/>
    <property type="match status" value="1"/>
</dbReference>
<evidence type="ECO:0000313" key="6">
    <source>
        <dbReference type="Proteomes" id="UP000422572"/>
    </source>
</evidence>
<comment type="subcellular location">
    <subcellularLocation>
        <location evidence="1">Cell envelope</location>
    </subcellularLocation>
</comment>
<keyword evidence="6" id="KW-1185">Reference proteome</keyword>
<dbReference type="PANTHER" id="PTHR32347">
    <property type="entry name" value="EFFLUX SYSTEM COMPONENT YKNX-RELATED"/>
    <property type="match status" value="1"/>
</dbReference>
<dbReference type="Pfam" id="PF01471">
    <property type="entry name" value="PG_binding_1"/>
    <property type="match status" value="1"/>
</dbReference>
<dbReference type="InterPro" id="IPR006311">
    <property type="entry name" value="TAT_signal"/>
</dbReference>
<dbReference type="InterPro" id="IPR036366">
    <property type="entry name" value="PGBDSf"/>
</dbReference>
<dbReference type="Gene3D" id="1.10.101.10">
    <property type="entry name" value="PGBD-like superfamily/PGBD"/>
    <property type="match status" value="1"/>
</dbReference>
<sequence length="359" mass="37354">MRGRDPVTRRRLLVALTVIVVAAGGGAAVTAYSAPEQKSAPKDSGGPSATATVQRGDLTDSSRQTGTLGYAKERRINAGPSGTLTWIAGAGSTIERDERLYEVDGRPVRLMYGSGPMYRTLKPGDEGRDVEELEENLRDLGLGSGLAVDDTYTEGTADAVRRWQESHDLKQTGRVGPDQVAFASGSVRVKETGGAVGDPVGPGKPVLTVTGAERVVRFQLPVSDGSLAKTGTKVTVELPDGTSAPGEVTGVGKTAKTSDDPQDKTPKIDITVSFDDPAKVRAFDQSPVTVNLTGQTRKGVLSVPVNALLALPGGGFGVEVVEGGRSRDVKVELGMFSDGRVEVSGGGLREGMKVGVPSL</sequence>
<reference evidence="5 6" key="1">
    <citation type="submission" date="2018-12" db="EMBL/GenBank/DDBJ databases">
        <title>Complete genome sequence of Streptomyces ficellus NRRL8067, the producer of ficellomycin, feldamycin and nojirimycin.</title>
        <authorList>
            <person name="Zhang H."/>
            <person name="Yue R."/>
            <person name="Liu Y."/>
            <person name="Li M."/>
            <person name="Mu H."/>
            <person name="Zhang J."/>
        </authorList>
    </citation>
    <scope>NUCLEOTIDE SEQUENCE [LARGE SCALE GENOMIC DNA]</scope>
    <source>
        <strain evidence="5 6">NRRL 8067</strain>
    </source>
</reference>
<gene>
    <name evidence="5" type="ORF">EIZ62_18555</name>
</gene>
<dbReference type="EMBL" id="CP034279">
    <property type="protein sequence ID" value="QGV82740.1"/>
    <property type="molecule type" value="Genomic_DNA"/>
</dbReference>
<dbReference type="InterPro" id="IPR002477">
    <property type="entry name" value="Peptidoglycan-bd-like"/>
</dbReference>
<proteinExistence type="predicted"/>
<dbReference type="Gene3D" id="2.40.420.20">
    <property type="match status" value="1"/>
</dbReference>
<evidence type="ECO:0000256" key="1">
    <source>
        <dbReference type="ARBA" id="ARBA00004196"/>
    </source>
</evidence>
<dbReference type="OrthoDB" id="3268648at2"/>
<feature type="domain" description="Peptidoglycan binding-like" evidence="4">
    <location>
        <begin position="127"/>
        <end position="180"/>
    </location>
</feature>
<dbReference type="InterPro" id="IPR050465">
    <property type="entry name" value="UPF0194_transport"/>
</dbReference>
<evidence type="ECO:0000259" key="4">
    <source>
        <dbReference type="Pfam" id="PF01471"/>
    </source>
</evidence>
<dbReference type="KEGG" id="sfic:EIZ62_18555"/>
<dbReference type="Proteomes" id="UP000422572">
    <property type="component" value="Chromosome"/>
</dbReference>
<dbReference type="AlphaFoldDB" id="A0A6I6FG89"/>
<evidence type="ECO:0000256" key="2">
    <source>
        <dbReference type="ARBA" id="ARBA00023054"/>
    </source>
</evidence>
<evidence type="ECO:0000256" key="3">
    <source>
        <dbReference type="SAM" id="MobiDB-lite"/>
    </source>
</evidence>
<organism evidence="5 6">
    <name type="scientific">Streptomyces ficellus</name>
    <dbReference type="NCBI Taxonomy" id="1977088"/>
    <lineage>
        <taxon>Bacteria</taxon>
        <taxon>Bacillati</taxon>
        <taxon>Actinomycetota</taxon>
        <taxon>Actinomycetes</taxon>
        <taxon>Kitasatosporales</taxon>
        <taxon>Streptomycetaceae</taxon>
        <taxon>Streptomyces</taxon>
    </lineage>
</organism>
<name>A0A6I6FG89_9ACTN</name>
<dbReference type="SUPFAM" id="SSF47090">
    <property type="entry name" value="PGBD-like"/>
    <property type="match status" value="1"/>
</dbReference>
<feature type="compositionally biased region" description="Polar residues" evidence="3">
    <location>
        <begin position="47"/>
        <end position="67"/>
    </location>
</feature>
<keyword evidence="2" id="KW-0175">Coiled coil</keyword>
<feature type="region of interest" description="Disordered" evidence="3">
    <location>
        <begin position="33"/>
        <end position="67"/>
    </location>
</feature>
<dbReference type="GO" id="GO:0030313">
    <property type="term" value="C:cell envelope"/>
    <property type="evidence" value="ECO:0007669"/>
    <property type="project" value="UniProtKB-SubCell"/>
</dbReference>
<evidence type="ECO:0000313" key="5">
    <source>
        <dbReference type="EMBL" id="QGV82740.1"/>
    </source>
</evidence>
<protein>
    <submittedName>
        <fullName evidence="5">HlyD family efflux transporter periplasmic adaptor subunit</fullName>
    </submittedName>
</protein>
<accession>A0A6I6FG89</accession>
<feature type="region of interest" description="Disordered" evidence="3">
    <location>
        <begin position="239"/>
        <end position="264"/>
    </location>
</feature>
<dbReference type="InterPro" id="IPR036365">
    <property type="entry name" value="PGBD-like_sf"/>
</dbReference>